<evidence type="ECO:0000256" key="4">
    <source>
        <dbReference type="PROSITE-ProRule" id="PRU00207"/>
    </source>
</evidence>
<comment type="caution">
    <text evidence="8">The sequence shown here is derived from an EMBL/GenBank/DDBJ whole genome shotgun (WGS) entry which is preliminary data.</text>
</comment>
<dbReference type="InterPro" id="IPR001293">
    <property type="entry name" value="Znf_TRAF"/>
</dbReference>
<accession>A0A854Q6Q1</accession>
<protein>
    <submittedName>
        <fullName evidence="8">E3 ubiquitin-protein ligase NRDP1</fullName>
    </submittedName>
</protein>
<feature type="zinc finger region" description="TRAF-type" evidence="4">
    <location>
        <begin position="75"/>
        <end position="113"/>
    </location>
</feature>
<feature type="region of interest" description="Disordered" evidence="6">
    <location>
        <begin position="412"/>
        <end position="443"/>
    </location>
</feature>
<feature type="domain" description="TRAF-type" evidence="7">
    <location>
        <begin position="75"/>
        <end position="113"/>
    </location>
</feature>
<evidence type="ECO:0000256" key="1">
    <source>
        <dbReference type="ARBA" id="ARBA00022723"/>
    </source>
</evidence>
<sequence>MSRSHQTPEANITSKMARQRLPHHRAYECFQRKMECRKCGTILVFKDQTTHTNIECRNEAKGVCGLCDQNMGPDAHMHKWQCPLVRIPCLHSTRGCSSIIPRSDLQAHLSICPFEAFSGFFEMNDARLKSLISRAESLEEELEHMREHLKRMEGNVEAMGNMRRETSDGWRWREVGRMGLGDTPPSVTPNHSDPQTPPTIYSSPPTPTPFHPSPPPVISSTSPNISILPSGGARPDLAPHHHRSIVAPSFGSHQSYADWTFSRLSGNAGNVGWEEVINGLRTVVIQLASGLDSMERRNEVRTMTESLRAREEVGSLRAIVTTLRMQVMMEPPFRPPSFQFQEEKLFSRTAESTFTARLNQQATMASSSTTDQPTSEHLSHSSDENSNRNSMFRAQSNLGGYQEVTVQVRCDENGDGFEGGASGSRRENGASGDGNTIGRSRAEMRGRPMAFPLASQEDDEVLATISRDAGVGADGANGRIMGAGERKVNFTNPIGRLIRRGPPGNGGPRL</sequence>
<evidence type="ECO:0000313" key="8">
    <source>
        <dbReference type="EMBL" id="OXG15893.1"/>
    </source>
</evidence>
<dbReference type="Proteomes" id="UP000199727">
    <property type="component" value="Unassembled WGS sequence"/>
</dbReference>
<feature type="region of interest" description="Disordered" evidence="6">
    <location>
        <begin position="361"/>
        <end position="390"/>
    </location>
</feature>
<keyword evidence="1 4" id="KW-0479">Metal-binding</keyword>
<keyword evidence="5" id="KW-0175">Coiled coil</keyword>
<feature type="region of interest" description="Disordered" evidence="6">
    <location>
        <begin position="176"/>
        <end position="240"/>
    </location>
</feature>
<evidence type="ECO:0000256" key="5">
    <source>
        <dbReference type="SAM" id="Coils"/>
    </source>
</evidence>
<evidence type="ECO:0000256" key="2">
    <source>
        <dbReference type="ARBA" id="ARBA00022771"/>
    </source>
</evidence>
<dbReference type="InterPro" id="IPR013083">
    <property type="entry name" value="Znf_RING/FYVE/PHD"/>
</dbReference>
<dbReference type="GO" id="GO:0008270">
    <property type="term" value="F:zinc ion binding"/>
    <property type="evidence" value="ECO:0007669"/>
    <property type="project" value="UniProtKB-KW"/>
</dbReference>
<dbReference type="PROSITE" id="PS50145">
    <property type="entry name" value="ZF_TRAF"/>
    <property type="match status" value="1"/>
</dbReference>
<evidence type="ECO:0000256" key="6">
    <source>
        <dbReference type="SAM" id="MobiDB-lite"/>
    </source>
</evidence>
<evidence type="ECO:0000259" key="7">
    <source>
        <dbReference type="PROSITE" id="PS50145"/>
    </source>
</evidence>
<dbReference type="OrthoDB" id="1630758at2759"/>
<feature type="compositionally biased region" description="Low complexity" evidence="6">
    <location>
        <begin position="218"/>
        <end position="227"/>
    </location>
</feature>
<keyword evidence="3 4" id="KW-0862">Zinc</keyword>
<feature type="coiled-coil region" evidence="5">
    <location>
        <begin position="128"/>
        <end position="155"/>
    </location>
</feature>
<dbReference type="Gene3D" id="3.30.40.10">
    <property type="entry name" value="Zinc/RING finger domain, C3HC4 (zinc finger)"/>
    <property type="match status" value="1"/>
</dbReference>
<reference evidence="8 9" key="1">
    <citation type="submission" date="2017-06" db="EMBL/GenBank/DDBJ databases">
        <title>Global population genomics of the pathogenic fungus Cryptococcus neoformans var. grubii.</title>
        <authorList>
            <person name="Cuomo C."/>
            <person name="Litvintseva A."/>
            <person name="Chen Y."/>
            <person name="Young S."/>
            <person name="Zeng Q."/>
            <person name="Chapman S."/>
            <person name="Gujja S."/>
            <person name="Saif S."/>
            <person name="Birren B."/>
        </authorList>
    </citation>
    <scope>NUCLEOTIDE SEQUENCE [LARGE SCALE GENOMIC DNA]</scope>
    <source>
        <strain evidence="8 9">Tu259-1</strain>
    </source>
</reference>
<dbReference type="SUPFAM" id="SSF49599">
    <property type="entry name" value="TRAF domain-like"/>
    <property type="match status" value="1"/>
</dbReference>
<feature type="compositionally biased region" description="Pro residues" evidence="6">
    <location>
        <begin position="204"/>
        <end position="217"/>
    </location>
</feature>
<keyword evidence="2 4" id="KW-0863">Zinc-finger</keyword>
<feature type="compositionally biased region" description="Basic and acidic residues" evidence="6">
    <location>
        <begin position="377"/>
        <end position="386"/>
    </location>
</feature>
<feature type="compositionally biased region" description="Polar residues" evidence="6">
    <location>
        <begin position="361"/>
        <end position="376"/>
    </location>
</feature>
<dbReference type="AlphaFoldDB" id="A0A854Q6Q1"/>
<evidence type="ECO:0000313" key="9">
    <source>
        <dbReference type="Proteomes" id="UP000199727"/>
    </source>
</evidence>
<proteinExistence type="predicted"/>
<evidence type="ECO:0000256" key="3">
    <source>
        <dbReference type="ARBA" id="ARBA00022833"/>
    </source>
</evidence>
<gene>
    <name evidence="8" type="ORF">C361_05337</name>
</gene>
<name>A0A854Q6Q1_CRYNE</name>
<dbReference type="EMBL" id="AMKT01000069">
    <property type="protein sequence ID" value="OXG15893.1"/>
    <property type="molecule type" value="Genomic_DNA"/>
</dbReference>
<organism evidence="8 9">
    <name type="scientific">Cryptococcus neoformans Tu259-1</name>
    <dbReference type="NCBI Taxonomy" id="1230072"/>
    <lineage>
        <taxon>Eukaryota</taxon>
        <taxon>Fungi</taxon>
        <taxon>Dikarya</taxon>
        <taxon>Basidiomycota</taxon>
        <taxon>Agaricomycotina</taxon>
        <taxon>Tremellomycetes</taxon>
        <taxon>Tremellales</taxon>
        <taxon>Cryptococcaceae</taxon>
        <taxon>Cryptococcus</taxon>
        <taxon>Cryptococcus neoformans species complex</taxon>
    </lineage>
</organism>